<protein>
    <recommendedName>
        <fullName evidence="2">Reverse transcriptase domain-containing protein</fullName>
    </recommendedName>
</protein>
<feature type="region of interest" description="Disordered" evidence="1">
    <location>
        <begin position="416"/>
        <end position="439"/>
    </location>
</feature>
<dbReference type="GeneID" id="140038433"/>
<evidence type="ECO:0000259" key="2">
    <source>
        <dbReference type="PROSITE" id="PS50878"/>
    </source>
</evidence>
<dbReference type="InterPro" id="IPR043502">
    <property type="entry name" value="DNA/RNA_pol_sf"/>
</dbReference>
<dbReference type="Proteomes" id="UP001652660">
    <property type="component" value="Chromosome 3e"/>
</dbReference>
<dbReference type="RefSeq" id="XP_071939890.1">
    <property type="nucleotide sequence ID" value="XM_072083789.1"/>
</dbReference>
<dbReference type="PANTHER" id="PTHR33116:SF67">
    <property type="entry name" value="REVERSE TRANSCRIPTASE"/>
    <property type="match status" value="1"/>
</dbReference>
<dbReference type="Pfam" id="PF14111">
    <property type="entry name" value="DUF4283"/>
    <property type="match status" value="1"/>
</dbReference>
<dbReference type="InterPro" id="IPR026960">
    <property type="entry name" value="RVT-Znf"/>
</dbReference>
<dbReference type="SUPFAM" id="SSF53098">
    <property type="entry name" value="Ribonuclease H-like"/>
    <property type="match status" value="1"/>
</dbReference>
<evidence type="ECO:0000256" key="1">
    <source>
        <dbReference type="SAM" id="MobiDB-lite"/>
    </source>
</evidence>
<dbReference type="InterPro" id="IPR044730">
    <property type="entry name" value="RNase_H-like_dom_plant"/>
</dbReference>
<feature type="domain" description="Reverse transcriptase" evidence="2">
    <location>
        <begin position="971"/>
        <end position="1249"/>
    </location>
</feature>
<dbReference type="Pfam" id="PF00078">
    <property type="entry name" value="RVT_1"/>
    <property type="match status" value="1"/>
</dbReference>
<dbReference type="SUPFAM" id="SSF56672">
    <property type="entry name" value="DNA/RNA polymerases"/>
    <property type="match status" value="1"/>
</dbReference>
<proteinExistence type="predicted"/>
<dbReference type="InterPro" id="IPR036691">
    <property type="entry name" value="Endo/exonu/phosph_ase_sf"/>
</dbReference>
<reference evidence="4" key="1">
    <citation type="submission" date="2025-08" db="UniProtKB">
        <authorList>
            <consortium name="RefSeq"/>
        </authorList>
    </citation>
    <scope>IDENTIFICATION</scope>
    <source>
        <tissue evidence="4">Leaves</tissue>
    </source>
</reference>
<dbReference type="SUPFAM" id="SSF56219">
    <property type="entry name" value="DNase I-like"/>
    <property type="match status" value="1"/>
</dbReference>
<dbReference type="PANTHER" id="PTHR33116">
    <property type="entry name" value="REVERSE TRANSCRIPTASE ZINC-BINDING DOMAIN-CONTAINING PROTEIN-RELATED-RELATED"/>
    <property type="match status" value="1"/>
</dbReference>
<feature type="region of interest" description="Disordered" evidence="1">
    <location>
        <begin position="477"/>
        <end position="496"/>
    </location>
</feature>
<dbReference type="InterPro" id="IPR025558">
    <property type="entry name" value="DUF4283"/>
</dbReference>
<dbReference type="PROSITE" id="PS50878">
    <property type="entry name" value="RT_POL"/>
    <property type="match status" value="1"/>
</dbReference>
<dbReference type="CDD" id="cd01650">
    <property type="entry name" value="RT_nLTR_like"/>
    <property type="match status" value="1"/>
</dbReference>
<dbReference type="InterPro" id="IPR002156">
    <property type="entry name" value="RNaseH_domain"/>
</dbReference>
<name>A0ABM4X7A6_COFAR</name>
<dbReference type="Pfam" id="PF13456">
    <property type="entry name" value="RVT_3"/>
    <property type="match status" value="1"/>
</dbReference>
<sequence length="1801" mass="201520">MEGPPWPPPAAGGAAASSRSFADVLAGPCRLESTIPDLGCSSTHRGEPGLQLSQKELQLLSTPFQNALVGRFPFRRPPMEVIRHFFVSLGLKGECDVGLLDLNHVLIRPSSEEDFTRLFLRRSWVVKGAQMLVSKWTLDFKAHQDSTFTPVWVSLPSLPLPLFNKLYIAKLAGFLGRFLKIDSATLALKRPSVARVLVEMDVSVSPPHRIWIGEDQEGFWQSVEYESWPKFCGFCTRFGHEVGECFRKNPDLMPSKSLGKKGDKAMAVYRPKVTTGQASAQACPGIPVMEPGVGSHDLEVPKADMGQVALSPAEEHRDPGLDSMEAAAGDHTILEELRGGVEFGGDSVAEGGLAGVASLALTDMNAMEDASPHFLVSRNDDCERVVCRQEAGCAPSSNAFAVLQALADTEFQDFERIPSRSETHAPTTRPKHRRQYSDGDLPGEVAQWAHLKEFHRVLHQRLSPAGVQGAAAQVEQQQEAAGKGHLGARHKGGRSAKASSNQIVVWNIRGASRKDSLRYLHKICKANRIRILVLLEPLSDTPQLEVVRRFLGFDKASVALNNKIWVFWYDELSLCFREMAEQLLHMGISFPSACSIQLSAVYARCSRVGRRDLWAAMEELAGSVRGPWLLAGDFNVITTVEERAGGSPANARNIEEFNAAIGTCALEEVPFDGSLFTWTNGRVWQRLDRALMNREWAEGYDLSHVSHLSRGRSDHAPLVITANNGRQGKSSFKFLNVWQRHPGFMEVVRQGWAMPVEGLGMPKFHNKLRAVKGSLQAWNVQVFGNVFNKVKEAEAVMKQREEHFDKERDSVSRAELEEAKAAYARSLAVECEYWRQKSGIKWLQVGDANSAYFHSRCRQRRSYNFVARIKEQSGAWLEDIHDIRRSAVGFFSSLFASDQHGFLPPALPFSLPQLTSADNDMLGALPGMEELKGVVFALDADSAPGPDGFGAGFYQVCWDIIKSDLLEAVQAFFQGMRLPRCFTSTSIILLPKVAGAGQWKDFRPISLCNVCSKIISKLVSDRLAPVLPTLISPWQTGFVPGRGITDNILLTQELVGDLDRRLRHPNLMLKLDMEKAYDRVEWPFLLFMLRKFGFAEHVVGIIFRLVSNNWFSVLVNREPSGFFKSTRGVRQGDPVSPSLFVLIAEFLGRGLHHLLDCQPHRRFVSAGTVVPYLAFADDMLIFTRCSEECLSALKAFLSDYQEASGQRVNVTKSSFFLPSWASPGQEQLVHRGLGFNRQTFPFTYLGAPIYKGRRCGILFDGIVSKMRSRLEHWSTKLLSFGGKLVLARHVLASLPMYLLQVLNPPKAVLLRLGVLCNSFLWDQNGERRIHWSSWDNLCFPVDEGGLGFRSFRDMARAFSAKLWWRFRLGTSVWAKFMHAKYVNGCHPADAAPVRPSTIWRRLQAIRPMVEPSIRWCLGDGLVDFWKDRWVLHEPLESVVVRSDYPHILVSEFITLHGWDELRLAQWVPSFVIQAQKDRMVWLPSPTGCFSVKSAWELLRQKRQYSLVDSLLWSSVLPMKMSFLAWRVMCNFLPLDVTLRSRGLSSPSRCGCCYREEEDLLHVFFTGPVASEESGAFLRCPLGGDKIICEIDHFLEGLGKANLFRRSHFNGDGDCDLLRLVTTPPRRRIPRAIMWEKPPFGLLKLNSDASVKHGRATGGGLVRDYQEKMIFAFYKEFGDYNVLEAEGLALLFGLQLCSQRGLRPSLVEVDSKALVQLVVSGVLAKWPLCNCLRKIRGLLEGFSATIAHVFREANSAADRLADMGTIGVTEYDQFQELPAIVRASVVLDSRSVPGVRWISEGG</sequence>
<dbReference type="InterPro" id="IPR000477">
    <property type="entry name" value="RT_dom"/>
</dbReference>
<evidence type="ECO:0000313" key="3">
    <source>
        <dbReference type="Proteomes" id="UP001652660"/>
    </source>
</evidence>
<evidence type="ECO:0000313" key="4">
    <source>
        <dbReference type="RefSeq" id="XP_071939890.1"/>
    </source>
</evidence>
<dbReference type="InterPro" id="IPR012337">
    <property type="entry name" value="RNaseH-like_sf"/>
</dbReference>
<gene>
    <name evidence="4" type="primary">LOC140038433</name>
</gene>
<dbReference type="CDD" id="cd06222">
    <property type="entry name" value="RNase_H_like"/>
    <property type="match status" value="1"/>
</dbReference>
<dbReference type="Gene3D" id="3.60.10.10">
    <property type="entry name" value="Endonuclease/exonuclease/phosphatase"/>
    <property type="match status" value="1"/>
</dbReference>
<accession>A0ABM4X7A6</accession>
<organism evidence="3 4">
    <name type="scientific">Coffea arabica</name>
    <name type="common">Arabian coffee</name>
    <dbReference type="NCBI Taxonomy" id="13443"/>
    <lineage>
        <taxon>Eukaryota</taxon>
        <taxon>Viridiplantae</taxon>
        <taxon>Streptophyta</taxon>
        <taxon>Embryophyta</taxon>
        <taxon>Tracheophyta</taxon>
        <taxon>Spermatophyta</taxon>
        <taxon>Magnoliopsida</taxon>
        <taxon>eudicotyledons</taxon>
        <taxon>Gunneridae</taxon>
        <taxon>Pentapetalae</taxon>
        <taxon>asterids</taxon>
        <taxon>lamiids</taxon>
        <taxon>Gentianales</taxon>
        <taxon>Rubiaceae</taxon>
        <taxon>Ixoroideae</taxon>
        <taxon>Gardenieae complex</taxon>
        <taxon>Bertiereae - Coffeeae clade</taxon>
        <taxon>Coffeeae</taxon>
        <taxon>Coffea</taxon>
    </lineage>
</organism>
<dbReference type="Pfam" id="PF13966">
    <property type="entry name" value="zf-RVT"/>
    <property type="match status" value="1"/>
</dbReference>
<dbReference type="Gene3D" id="3.30.420.10">
    <property type="entry name" value="Ribonuclease H-like superfamily/Ribonuclease H"/>
    <property type="match status" value="1"/>
</dbReference>
<dbReference type="InterPro" id="IPR036397">
    <property type="entry name" value="RNaseH_sf"/>
</dbReference>
<keyword evidence="3" id="KW-1185">Reference proteome</keyword>